<reference evidence="10 11" key="1">
    <citation type="submission" date="2018-11" db="EMBL/GenBank/DDBJ databases">
        <title>Clostridium sp. nov., a member of the family Erysipelotrichaceae isolated from pig faeces.</title>
        <authorList>
            <person name="Chang Y.-H."/>
        </authorList>
    </citation>
    <scope>NUCLEOTIDE SEQUENCE [LARGE SCALE GENOMIC DNA]</scope>
    <source>
        <strain evidence="10 11">YH-panp20</strain>
    </source>
</reference>
<evidence type="ECO:0000256" key="3">
    <source>
        <dbReference type="ARBA" id="ARBA00022801"/>
    </source>
</evidence>
<gene>
    <name evidence="5 10" type="primary">xseA</name>
    <name evidence="10" type="ORF">EDX97_03275</name>
</gene>
<dbReference type="NCBIfam" id="TIGR00237">
    <property type="entry name" value="xseA"/>
    <property type="match status" value="1"/>
</dbReference>
<feature type="domain" description="OB-fold nucleic acid binding" evidence="9">
    <location>
        <begin position="8"/>
        <end position="102"/>
    </location>
</feature>
<evidence type="ECO:0000256" key="2">
    <source>
        <dbReference type="ARBA" id="ARBA00022722"/>
    </source>
</evidence>
<name>A0A3N0I3M6_9FIRM</name>
<dbReference type="AlphaFoldDB" id="A0A3N0I3M6"/>
<dbReference type="OrthoDB" id="9802795at2"/>
<keyword evidence="3 5" id="KW-0378">Hydrolase</keyword>
<comment type="function">
    <text evidence="5">Bidirectionally degrades single-stranded DNA into large acid-insoluble oligonucleotides, which are then degraded further into small acid-soluble oligonucleotides.</text>
</comment>
<keyword evidence="11" id="KW-1185">Reference proteome</keyword>
<dbReference type="HAMAP" id="MF_00378">
    <property type="entry name" value="Exonuc_7_L"/>
    <property type="match status" value="1"/>
</dbReference>
<comment type="subcellular location">
    <subcellularLocation>
        <location evidence="5 6">Cytoplasm</location>
    </subcellularLocation>
</comment>
<dbReference type="PANTHER" id="PTHR30008:SF0">
    <property type="entry name" value="EXODEOXYRIBONUCLEASE 7 LARGE SUBUNIT"/>
    <property type="match status" value="1"/>
</dbReference>
<feature type="coiled-coil region" evidence="7">
    <location>
        <begin position="310"/>
        <end position="337"/>
    </location>
</feature>
<dbReference type="GO" id="GO:0008855">
    <property type="term" value="F:exodeoxyribonuclease VII activity"/>
    <property type="evidence" value="ECO:0007669"/>
    <property type="project" value="UniProtKB-UniRule"/>
</dbReference>
<dbReference type="GO" id="GO:0009318">
    <property type="term" value="C:exodeoxyribonuclease VII complex"/>
    <property type="evidence" value="ECO:0007669"/>
    <property type="project" value="UniProtKB-UniRule"/>
</dbReference>
<dbReference type="GO" id="GO:0006308">
    <property type="term" value="P:DNA catabolic process"/>
    <property type="evidence" value="ECO:0007669"/>
    <property type="project" value="UniProtKB-UniRule"/>
</dbReference>
<dbReference type="CDD" id="cd04489">
    <property type="entry name" value="ExoVII_LU_OBF"/>
    <property type="match status" value="1"/>
</dbReference>
<keyword evidence="1 5" id="KW-0963">Cytoplasm</keyword>
<keyword evidence="7" id="KW-0175">Coiled coil</keyword>
<dbReference type="PANTHER" id="PTHR30008">
    <property type="entry name" value="EXODEOXYRIBONUCLEASE 7 LARGE SUBUNIT"/>
    <property type="match status" value="1"/>
</dbReference>
<proteinExistence type="inferred from homology"/>
<comment type="catalytic activity">
    <reaction evidence="5 6">
        <text>Exonucleolytic cleavage in either 5'- to 3'- or 3'- to 5'-direction to yield nucleoside 5'-phosphates.</text>
        <dbReference type="EC" id="3.1.11.6"/>
    </reaction>
</comment>
<evidence type="ECO:0000313" key="11">
    <source>
        <dbReference type="Proteomes" id="UP000276568"/>
    </source>
</evidence>
<comment type="caution">
    <text evidence="10">The sequence shown here is derived from an EMBL/GenBank/DDBJ whole genome shotgun (WGS) entry which is preliminary data.</text>
</comment>
<organism evidence="10 11">
    <name type="scientific">Absicoccus porci</name>
    <dbReference type="NCBI Taxonomy" id="2486576"/>
    <lineage>
        <taxon>Bacteria</taxon>
        <taxon>Bacillati</taxon>
        <taxon>Bacillota</taxon>
        <taxon>Erysipelotrichia</taxon>
        <taxon>Erysipelotrichales</taxon>
        <taxon>Erysipelotrichaceae</taxon>
        <taxon>Absicoccus</taxon>
    </lineage>
</organism>
<dbReference type="Pfam" id="PF13742">
    <property type="entry name" value="tRNA_anti_2"/>
    <property type="match status" value="1"/>
</dbReference>
<evidence type="ECO:0000259" key="9">
    <source>
        <dbReference type="Pfam" id="PF13742"/>
    </source>
</evidence>
<evidence type="ECO:0000256" key="1">
    <source>
        <dbReference type="ARBA" id="ARBA00022490"/>
    </source>
</evidence>
<comment type="subunit">
    <text evidence="5">Heterooligomer composed of large and small subunits.</text>
</comment>
<evidence type="ECO:0000256" key="5">
    <source>
        <dbReference type="HAMAP-Rule" id="MF_00378"/>
    </source>
</evidence>
<accession>A0A3N0I3M6</accession>
<dbReference type="EMBL" id="RJQC01000001">
    <property type="protein sequence ID" value="RNM31593.1"/>
    <property type="molecule type" value="Genomic_DNA"/>
</dbReference>
<dbReference type="Pfam" id="PF02601">
    <property type="entry name" value="Exonuc_VII_L"/>
    <property type="match status" value="1"/>
</dbReference>
<dbReference type="InterPro" id="IPR020579">
    <property type="entry name" value="Exonuc_VII_lsu_C"/>
</dbReference>
<dbReference type="EC" id="3.1.11.6" evidence="5"/>
<evidence type="ECO:0000256" key="7">
    <source>
        <dbReference type="SAM" id="Coils"/>
    </source>
</evidence>
<sequence>MTDEMVVSVSHVLLRIKTTLEQQLNLHDVWISGEVSNLTKHRSGHYYFSLKDERGAMSCVMFASYVKHLRFDLEEGMKVLVKASANVYPQRGSLQLYVTSMRPDGLGALFLELEQRKKRLEAQGYFDPTHKKTKPDVIEHIAIITAKEGAAIQDVITTVRKRWPMLKMTLYPALVQGQKAAETIVARLKQADAKGYDAILVVRGGGSFEDLFCFNDEELVKTIYHCQTYIVSGVGHEVDTTLCDLVADHRSVTPTAAAQWVTPDQKEVLARLEQMQATLNFQMHQHLQSAKKQLYTYQSNRYLSDPNTWIIDKRLRLDNLEQALSQTKEKITGFDSDIHHYQQSLQQAMGAKIRKETQLCTTYFQQLMQAGKIYTQKQTQDLNHAKERTQDALKHYIENQQKHLIKNVSLLDAYSPLKVIERGYSITMEDGQVIHSIHQVQNGKVIQTQVKDGTILSMVTECQEESHANKKTEIS</sequence>
<keyword evidence="4 5" id="KW-0269">Exonuclease</keyword>
<dbReference type="GO" id="GO:0003676">
    <property type="term" value="F:nucleic acid binding"/>
    <property type="evidence" value="ECO:0007669"/>
    <property type="project" value="InterPro"/>
</dbReference>
<comment type="similarity">
    <text evidence="5 6">Belongs to the XseA family.</text>
</comment>
<dbReference type="Proteomes" id="UP000276568">
    <property type="component" value="Unassembled WGS sequence"/>
</dbReference>
<evidence type="ECO:0000256" key="6">
    <source>
        <dbReference type="RuleBase" id="RU004355"/>
    </source>
</evidence>
<protein>
    <recommendedName>
        <fullName evidence="5">Exodeoxyribonuclease 7 large subunit</fullName>
        <ecNumber evidence="5">3.1.11.6</ecNumber>
    </recommendedName>
    <alternativeName>
        <fullName evidence="5">Exodeoxyribonuclease VII large subunit</fullName>
        <shortName evidence="5">Exonuclease VII large subunit</shortName>
    </alternativeName>
</protein>
<keyword evidence="2 5" id="KW-0540">Nuclease</keyword>
<dbReference type="InterPro" id="IPR003753">
    <property type="entry name" value="Exonuc_VII_L"/>
</dbReference>
<evidence type="ECO:0000259" key="8">
    <source>
        <dbReference type="Pfam" id="PF02601"/>
    </source>
</evidence>
<dbReference type="RefSeq" id="WP_128519756.1">
    <property type="nucleotide sequence ID" value="NZ_JALFCT010000055.1"/>
</dbReference>
<evidence type="ECO:0000313" key="10">
    <source>
        <dbReference type="EMBL" id="RNM31593.1"/>
    </source>
</evidence>
<evidence type="ECO:0000256" key="4">
    <source>
        <dbReference type="ARBA" id="ARBA00022839"/>
    </source>
</evidence>
<dbReference type="InterPro" id="IPR025824">
    <property type="entry name" value="OB-fold_nuc-bd_dom"/>
</dbReference>
<feature type="domain" description="Exonuclease VII large subunit C-terminal" evidence="8">
    <location>
        <begin position="125"/>
        <end position="455"/>
    </location>
</feature>
<dbReference type="GO" id="GO:0005737">
    <property type="term" value="C:cytoplasm"/>
    <property type="evidence" value="ECO:0007669"/>
    <property type="project" value="UniProtKB-SubCell"/>
</dbReference>